<reference evidence="2 3" key="1">
    <citation type="journal article" date="2023" name="BMC Biol.">
        <title>The compact genome of the sponge Oopsacas minuta (Hexactinellida) is lacking key metazoan core genes.</title>
        <authorList>
            <person name="Santini S."/>
            <person name="Schenkelaars Q."/>
            <person name="Jourda C."/>
            <person name="Duchesne M."/>
            <person name="Belahbib H."/>
            <person name="Rocher C."/>
            <person name="Selva M."/>
            <person name="Riesgo A."/>
            <person name="Vervoort M."/>
            <person name="Leys S.P."/>
            <person name="Kodjabachian L."/>
            <person name="Le Bivic A."/>
            <person name="Borchiellini C."/>
            <person name="Claverie J.M."/>
            <person name="Renard E."/>
        </authorList>
    </citation>
    <scope>NUCLEOTIDE SEQUENCE [LARGE SCALE GENOMIC DNA]</scope>
    <source>
        <strain evidence="2">SPO-2</strain>
    </source>
</reference>
<name>A0AAV7JL68_9METZ</name>
<evidence type="ECO:0000313" key="2">
    <source>
        <dbReference type="EMBL" id="KAI6649180.1"/>
    </source>
</evidence>
<dbReference type="Pfam" id="PF06337">
    <property type="entry name" value="DUSP"/>
    <property type="match status" value="1"/>
</dbReference>
<comment type="caution">
    <text evidence="2">The sequence shown here is derived from an EMBL/GenBank/DDBJ whole genome shotgun (WGS) entry which is preliminary data.</text>
</comment>
<organism evidence="2 3">
    <name type="scientific">Oopsacas minuta</name>
    <dbReference type="NCBI Taxonomy" id="111878"/>
    <lineage>
        <taxon>Eukaryota</taxon>
        <taxon>Metazoa</taxon>
        <taxon>Porifera</taxon>
        <taxon>Hexactinellida</taxon>
        <taxon>Hexasterophora</taxon>
        <taxon>Lyssacinosida</taxon>
        <taxon>Leucopsacidae</taxon>
        <taxon>Oopsacas</taxon>
    </lineage>
</organism>
<keyword evidence="3" id="KW-1185">Reference proteome</keyword>
<sequence length="185" mass="21552">MIQRIIQSRHPELGEIWHIVSARWFRDWCDEVNFHKSLFKSFRSAPVKRVPIDNSRIISGSRLKYGLQRNKHFVLLHSDAFELLLGWNGMANDSITIARKTYFDDKTKKVQVDAWECQVDTKVKPISPPKEITSNTEDAGGKLNRNCNLVYEPIGFNVEVRVDRRDPDNVSLCSRISYLREVFDD</sequence>
<gene>
    <name evidence="2" type="ORF">LOD99_11549</name>
</gene>
<evidence type="ECO:0000259" key="1">
    <source>
        <dbReference type="PROSITE" id="PS51283"/>
    </source>
</evidence>
<evidence type="ECO:0000313" key="3">
    <source>
        <dbReference type="Proteomes" id="UP001165289"/>
    </source>
</evidence>
<protein>
    <recommendedName>
        <fullName evidence="1">DUSP domain-containing protein</fullName>
    </recommendedName>
</protein>
<dbReference type="GO" id="GO:0004843">
    <property type="term" value="F:cysteine-type deubiquitinase activity"/>
    <property type="evidence" value="ECO:0007669"/>
    <property type="project" value="InterPro"/>
</dbReference>
<proteinExistence type="predicted"/>
<dbReference type="Gene3D" id="3.30.2230.10">
    <property type="entry name" value="DUSP-like"/>
    <property type="match status" value="1"/>
</dbReference>
<feature type="domain" description="DUSP" evidence="1">
    <location>
        <begin position="1"/>
        <end position="102"/>
    </location>
</feature>
<dbReference type="InterPro" id="IPR035927">
    <property type="entry name" value="DUSP-like_sf"/>
</dbReference>
<dbReference type="AlphaFoldDB" id="A0AAV7JL68"/>
<dbReference type="SUPFAM" id="SSF143791">
    <property type="entry name" value="DUSP-like"/>
    <property type="match status" value="1"/>
</dbReference>
<dbReference type="Proteomes" id="UP001165289">
    <property type="component" value="Unassembled WGS sequence"/>
</dbReference>
<dbReference type="InterPro" id="IPR006615">
    <property type="entry name" value="Pept_C19_DUSP"/>
</dbReference>
<dbReference type="PROSITE" id="PS51283">
    <property type="entry name" value="DUSP"/>
    <property type="match status" value="1"/>
</dbReference>
<dbReference type="EMBL" id="JAKMXF010000321">
    <property type="protein sequence ID" value="KAI6649180.1"/>
    <property type="molecule type" value="Genomic_DNA"/>
</dbReference>
<accession>A0AAV7JL68</accession>